<keyword evidence="1" id="KW-0663">Pyridoxal phosphate</keyword>
<dbReference type="Gene3D" id="3.90.1150.10">
    <property type="entry name" value="Aspartate Aminotransferase, domain 1"/>
    <property type="match status" value="1"/>
</dbReference>
<reference evidence="3 4" key="1">
    <citation type="submission" date="2019-10" db="EMBL/GenBank/DDBJ databases">
        <authorList>
            <person name="Palmer J.M."/>
        </authorList>
    </citation>
    <scope>NUCLEOTIDE SEQUENCE [LARGE SCALE GENOMIC DNA]</scope>
    <source>
        <strain evidence="3 4">TWF696</strain>
    </source>
</reference>
<gene>
    <name evidence="3" type="ORF">TWF696_007258</name>
</gene>
<evidence type="ECO:0000313" key="3">
    <source>
        <dbReference type="EMBL" id="KAK6347182.1"/>
    </source>
</evidence>
<name>A0AAV9UUP0_9PEZI</name>
<dbReference type="GO" id="GO:0006520">
    <property type="term" value="P:amino acid metabolic process"/>
    <property type="evidence" value="ECO:0007669"/>
    <property type="project" value="TreeGrafter"/>
</dbReference>
<evidence type="ECO:0000259" key="2">
    <source>
        <dbReference type="Pfam" id="PF00155"/>
    </source>
</evidence>
<dbReference type="EMBL" id="JAVHNQ010000005">
    <property type="protein sequence ID" value="KAK6347182.1"/>
    <property type="molecule type" value="Genomic_DNA"/>
</dbReference>
<keyword evidence="4" id="KW-1185">Reference proteome</keyword>
<organism evidence="3 4">
    <name type="scientific">Orbilia brochopaga</name>
    <dbReference type="NCBI Taxonomy" id="3140254"/>
    <lineage>
        <taxon>Eukaryota</taxon>
        <taxon>Fungi</taxon>
        <taxon>Dikarya</taxon>
        <taxon>Ascomycota</taxon>
        <taxon>Pezizomycotina</taxon>
        <taxon>Orbiliomycetes</taxon>
        <taxon>Orbiliales</taxon>
        <taxon>Orbiliaceae</taxon>
        <taxon>Orbilia</taxon>
    </lineage>
</organism>
<sequence length="462" mass="51246">MHVDAMTLDFGLSKRGLESLGAFAGMADLIKVMQNMYNKETNPNGVVSLGVAENSLMHKELTAYLHDKVNVSPFSLTYGEGPGGSTALRKSLAAFYNRKFNPTFEIKPDHLYTACGVSGALDLLVHGIADEGEAVMIGRPIYTGFEHDLFQRSKVKLVAVSLKDVDPMGVEAVEVYEREFERQRALGVKVRAVILCNPHNPLGKCYTPDVIKAYAAFCNRHRIHLISDEIYALSLYSTPSNASAAPFTSIFAIPNLSSIIAPHLVHVLHGMSKDFCANGLRMGCLISPWNTMMRPAVMSVGIFQWPSSLADIAWRTILDDEKFLDGFIAENSRKLAAQYTALTRWLEDRQIPYVTGTNAGFFVWVDLRRWFNRVKLPEGDDGSIPGGHTNLPGAPPGAQKRDKILWNKMVDGGVYVASSEMFWGEEHGWYRFSFSMEREELELGLGRMDKVLKAVETGALDA</sequence>
<evidence type="ECO:0000313" key="4">
    <source>
        <dbReference type="Proteomes" id="UP001375240"/>
    </source>
</evidence>
<protein>
    <recommendedName>
        <fullName evidence="2">Aminotransferase class I/classII large domain-containing protein</fullName>
    </recommendedName>
</protein>
<dbReference type="PANTHER" id="PTHR43795">
    <property type="entry name" value="BIFUNCTIONAL ASPARTATE AMINOTRANSFERASE AND GLUTAMATE/ASPARTATE-PREPHENATE AMINOTRANSFERASE-RELATED"/>
    <property type="match status" value="1"/>
</dbReference>
<dbReference type="PRINTS" id="PR00753">
    <property type="entry name" value="ACCSYNTHASE"/>
</dbReference>
<feature type="domain" description="Aminotransferase class I/classII large" evidence="2">
    <location>
        <begin position="83"/>
        <end position="444"/>
    </location>
</feature>
<accession>A0AAV9UUP0</accession>
<dbReference type="InterPro" id="IPR004839">
    <property type="entry name" value="Aminotransferase_I/II_large"/>
</dbReference>
<proteinExistence type="predicted"/>
<dbReference type="InterPro" id="IPR015422">
    <property type="entry name" value="PyrdxlP-dep_Trfase_small"/>
</dbReference>
<dbReference type="Proteomes" id="UP001375240">
    <property type="component" value="Unassembled WGS sequence"/>
</dbReference>
<dbReference type="GO" id="GO:0008483">
    <property type="term" value="F:transaminase activity"/>
    <property type="evidence" value="ECO:0007669"/>
    <property type="project" value="TreeGrafter"/>
</dbReference>
<dbReference type="Pfam" id="PF00155">
    <property type="entry name" value="Aminotran_1_2"/>
    <property type="match status" value="1"/>
</dbReference>
<dbReference type="InterPro" id="IPR015421">
    <property type="entry name" value="PyrdxlP-dep_Trfase_major"/>
</dbReference>
<dbReference type="GO" id="GO:0030170">
    <property type="term" value="F:pyridoxal phosphate binding"/>
    <property type="evidence" value="ECO:0007669"/>
    <property type="project" value="InterPro"/>
</dbReference>
<dbReference type="InterPro" id="IPR050478">
    <property type="entry name" value="Ethylene_sulfur-biosynth"/>
</dbReference>
<dbReference type="SUPFAM" id="SSF53383">
    <property type="entry name" value="PLP-dependent transferases"/>
    <property type="match status" value="1"/>
</dbReference>
<dbReference type="AlphaFoldDB" id="A0AAV9UUP0"/>
<dbReference type="Gene3D" id="3.40.640.10">
    <property type="entry name" value="Type I PLP-dependent aspartate aminotransferase-like (Major domain)"/>
    <property type="match status" value="1"/>
</dbReference>
<comment type="caution">
    <text evidence="3">The sequence shown here is derived from an EMBL/GenBank/DDBJ whole genome shotgun (WGS) entry which is preliminary data.</text>
</comment>
<evidence type="ECO:0000256" key="1">
    <source>
        <dbReference type="ARBA" id="ARBA00022898"/>
    </source>
</evidence>
<dbReference type="InterPro" id="IPR015424">
    <property type="entry name" value="PyrdxlP-dep_Trfase"/>
</dbReference>
<dbReference type="CDD" id="cd00609">
    <property type="entry name" value="AAT_like"/>
    <property type="match status" value="1"/>
</dbReference>
<dbReference type="PANTHER" id="PTHR43795:SF39">
    <property type="entry name" value="AMINOTRANSFERASE CLASS I_CLASSII DOMAIN-CONTAINING PROTEIN"/>
    <property type="match status" value="1"/>
</dbReference>